<dbReference type="InterPro" id="IPR008948">
    <property type="entry name" value="L-Aspartase-like"/>
</dbReference>
<dbReference type="GO" id="GO:0016829">
    <property type="term" value="F:lyase activity"/>
    <property type="evidence" value="ECO:0007669"/>
    <property type="project" value="UniProtKB-KW"/>
</dbReference>
<dbReference type="CDD" id="cd01597">
    <property type="entry name" value="pCLME"/>
    <property type="match status" value="1"/>
</dbReference>
<name>A0ABW5H9Y5_9PSEU</name>
<dbReference type="PRINTS" id="PR00149">
    <property type="entry name" value="FUMRATELYASE"/>
</dbReference>
<evidence type="ECO:0000313" key="4">
    <source>
        <dbReference type="EMBL" id="MFD2469973.1"/>
    </source>
</evidence>
<dbReference type="SMART" id="SM00998">
    <property type="entry name" value="ADSL_C"/>
    <property type="match status" value="1"/>
</dbReference>
<keyword evidence="1 4" id="KW-0456">Lyase</keyword>
<evidence type="ECO:0000259" key="3">
    <source>
        <dbReference type="SMART" id="SM00998"/>
    </source>
</evidence>
<organism evidence="4 5">
    <name type="scientific">Amycolatopsis silviterrae</name>
    <dbReference type="NCBI Taxonomy" id="1656914"/>
    <lineage>
        <taxon>Bacteria</taxon>
        <taxon>Bacillati</taxon>
        <taxon>Actinomycetota</taxon>
        <taxon>Actinomycetes</taxon>
        <taxon>Pseudonocardiales</taxon>
        <taxon>Pseudonocardiaceae</taxon>
        <taxon>Amycolatopsis</taxon>
    </lineage>
</organism>
<proteinExistence type="inferred from homology"/>
<comment type="similarity">
    <text evidence="2">Belongs to the class-II fumarase/aspartase family.</text>
</comment>
<dbReference type="PANTHER" id="PTHR43172">
    <property type="entry name" value="ADENYLOSUCCINATE LYASE"/>
    <property type="match status" value="1"/>
</dbReference>
<evidence type="ECO:0000256" key="2">
    <source>
        <dbReference type="ARBA" id="ARBA00034772"/>
    </source>
</evidence>
<evidence type="ECO:0000313" key="5">
    <source>
        <dbReference type="Proteomes" id="UP001597483"/>
    </source>
</evidence>
<dbReference type="InterPro" id="IPR000362">
    <property type="entry name" value="Fumarate_lyase_fam"/>
</dbReference>
<dbReference type="Gene3D" id="1.10.275.10">
    <property type="entry name" value="Fumarase/aspartase (N-terminal domain)"/>
    <property type="match status" value="1"/>
</dbReference>
<dbReference type="Gene3D" id="1.10.40.30">
    <property type="entry name" value="Fumarase/aspartase (C-terminal domain)"/>
    <property type="match status" value="1"/>
</dbReference>
<dbReference type="InterPro" id="IPR022761">
    <property type="entry name" value="Fumarate_lyase_N"/>
</dbReference>
<feature type="domain" description="Adenylosuccinate lyase C-terminal" evidence="3">
    <location>
        <begin position="375"/>
        <end position="455"/>
    </location>
</feature>
<dbReference type="PANTHER" id="PTHR43172:SF2">
    <property type="entry name" value="ADENYLOSUCCINATE LYASE C-TERMINAL DOMAIN-CONTAINING PROTEIN"/>
    <property type="match status" value="1"/>
</dbReference>
<dbReference type="Pfam" id="PF00206">
    <property type="entry name" value="Lyase_1"/>
    <property type="match status" value="1"/>
</dbReference>
<dbReference type="Pfam" id="PF10397">
    <property type="entry name" value="ADSL_C"/>
    <property type="match status" value="1"/>
</dbReference>
<gene>
    <name evidence="4" type="ORF">ACFSVL_21490</name>
</gene>
<dbReference type="InterPro" id="IPR019468">
    <property type="entry name" value="AdenyloSucc_lyase_C"/>
</dbReference>
<dbReference type="EMBL" id="JBHUKS010000015">
    <property type="protein sequence ID" value="MFD2469973.1"/>
    <property type="molecule type" value="Genomic_DNA"/>
</dbReference>
<dbReference type="InterPro" id="IPR024083">
    <property type="entry name" value="Fumarase/histidase_N"/>
</dbReference>
<comment type="caution">
    <text evidence="4">The sequence shown here is derived from an EMBL/GenBank/DDBJ whole genome shotgun (WGS) entry which is preliminary data.</text>
</comment>
<accession>A0ABW5H9Y5</accession>
<dbReference type="PRINTS" id="PR00145">
    <property type="entry name" value="ARGSUCLYASE"/>
</dbReference>
<evidence type="ECO:0000256" key="1">
    <source>
        <dbReference type="ARBA" id="ARBA00023239"/>
    </source>
</evidence>
<reference evidence="5" key="1">
    <citation type="journal article" date="2019" name="Int. J. Syst. Evol. Microbiol.">
        <title>The Global Catalogue of Microorganisms (GCM) 10K type strain sequencing project: providing services to taxonomists for standard genome sequencing and annotation.</title>
        <authorList>
            <consortium name="The Broad Institute Genomics Platform"/>
            <consortium name="The Broad Institute Genome Sequencing Center for Infectious Disease"/>
            <person name="Wu L."/>
            <person name="Ma J."/>
        </authorList>
    </citation>
    <scope>NUCLEOTIDE SEQUENCE [LARGE SCALE GENOMIC DNA]</scope>
    <source>
        <strain evidence="5">CGMCC 4.7641</strain>
    </source>
</reference>
<sequence>MTPGTDSGLLAPVWAGTGLGALVSDEAWLRAMLDVEAALARAQARLGVVPESAAAVIASVAREDGVDLLEVAERARGAANPVVVLVERFTAAVAARDPAAAEFVHRGGTSQDILDSAAMVLSGQVLAAVEADLRRVGRALARLAAEHRDTPMAGRTLTQHAVPITFGLKAAGWLQLTLDALERVSRVVLPAQLGGAAGTCASYAAYARLATGSPAGGGAELMRAFAEETGLAEPVVPWHALRTPIADLGSVCAFVAAALGKFGADVQIMSRTEIGEVTEPAADGRGVSSAMPQKRNPVLATLLVSAARQAPAYASILVQSLVSEDERSAGGWHAEWQPLRESLRLTAGAARTAAELAEGLTADPVRLRENLGLTGGSIVSERLNAELAGALGKANAKKLLAGVARRAAEEGRPFAELLAAAPELAGGLAGRVDVAELLDPERYLGASGELTGRVLARAAAVLGTYARVTVFSRP</sequence>
<protein>
    <submittedName>
        <fullName evidence="4">Adenylosuccinate lyase family protein</fullName>
    </submittedName>
</protein>
<dbReference type="Gene3D" id="1.20.200.10">
    <property type="entry name" value="Fumarase/aspartase (Central domain)"/>
    <property type="match status" value="1"/>
</dbReference>
<dbReference type="Proteomes" id="UP001597483">
    <property type="component" value="Unassembled WGS sequence"/>
</dbReference>
<dbReference type="SUPFAM" id="SSF48557">
    <property type="entry name" value="L-aspartase-like"/>
    <property type="match status" value="1"/>
</dbReference>
<keyword evidence="5" id="KW-1185">Reference proteome</keyword>
<dbReference type="RefSeq" id="WP_378306799.1">
    <property type="nucleotide sequence ID" value="NZ_JBHUKS010000015.1"/>
</dbReference>